<evidence type="ECO:0000313" key="2">
    <source>
        <dbReference type="EMBL" id="GBP37689.1"/>
    </source>
</evidence>
<feature type="compositionally biased region" description="Basic and acidic residues" evidence="1">
    <location>
        <begin position="1"/>
        <end position="18"/>
    </location>
</feature>
<comment type="caution">
    <text evidence="2">The sequence shown here is derived from an EMBL/GenBank/DDBJ whole genome shotgun (WGS) entry which is preliminary data.</text>
</comment>
<evidence type="ECO:0000313" key="3">
    <source>
        <dbReference type="Proteomes" id="UP000299102"/>
    </source>
</evidence>
<dbReference type="EMBL" id="BGZK01000337">
    <property type="protein sequence ID" value="GBP37689.1"/>
    <property type="molecule type" value="Genomic_DNA"/>
</dbReference>
<evidence type="ECO:0000256" key="1">
    <source>
        <dbReference type="SAM" id="MobiDB-lite"/>
    </source>
</evidence>
<accession>A0A4C1VGH8</accession>
<proteinExistence type="predicted"/>
<sequence length="243" mass="26545">MTDRTKPVTVAHDKRTSRASELPEVVLRNLEDPSKSKRVPHPENIAAGSEHDPPTVETPEPAVLKPGLMHQRRRSNSAGPVMTPDKRTRDQLSPTPQSPSPVRRSGASTPSYGSVEEGLDSTSYAYICSHGGEERFPPNTPRPATPSHGPTSYAAAVSAPTSRSSPPPPQLMQPPSGTRNTANTKSQDDRPQEAPRRAKGYPSIVVESLPNWMKHFSELRKNSRTPAQRTPLQIRSTLLAGYR</sequence>
<feature type="compositionally biased region" description="Basic and acidic residues" evidence="1">
    <location>
        <begin position="186"/>
        <end position="196"/>
    </location>
</feature>
<feature type="compositionally biased region" description="Low complexity" evidence="1">
    <location>
        <begin position="154"/>
        <end position="164"/>
    </location>
</feature>
<dbReference type="Proteomes" id="UP000299102">
    <property type="component" value="Unassembled WGS sequence"/>
</dbReference>
<dbReference type="AlphaFoldDB" id="A0A4C1VGH8"/>
<name>A0A4C1VGH8_EUMVA</name>
<organism evidence="2 3">
    <name type="scientific">Eumeta variegata</name>
    <name type="common">Bagworm moth</name>
    <name type="synonym">Eumeta japonica</name>
    <dbReference type="NCBI Taxonomy" id="151549"/>
    <lineage>
        <taxon>Eukaryota</taxon>
        <taxon>Metazoa</taxon>
        <taxon>Ecdysozoa</taxon>
        <taxon>Arthropoda</taxon>
        <taxon>Hexapoda</taxon>
        <taxon>Insecta</taxon>
        <taxon>Pterygota</taxon>
        <taxon>Neoptera</taxon>
        <taxon>Endopterygota</taxon>
        <taxon>Lepidoptera</taxon>
        <taxon>Glossata</taxon>
        <taxon>Ditrysia</taxon>
        <taxon>Tineoidea</taxon>
        <taxon>Psychidae</taxon>
        <taxon>Oiketicinae</taxon>
        <taxon>Eumeta</taxon>
    </lineage>
</organism>
<keyword evidence="3" id="KW-1185">Reference proteome</keyword>
<reference evidence="2 3" key="1">
    <citation type="journal article" date="2019" name="Commun. Biol.">
        <title>The bagworm genome reveals a unique fibroin gene that provides high tensile strength.</title>
        <authorList>
            <person name="Kono N."/>
            <person name="Nakamura H."/>
            <person name="Ohtoshi R."/>
            <person name="Tomita M."/>
            <person name="Numata K."/>
            <person name="Arakawa K."/>
        </authorList>
    </citation>
    <scope>NUCLEOTIDE SEQUENCE [LARGE SCALE GENOMIC DNA]</scope>
</reference>
<feature type="region of interest" description="Disordered" evidence="1">
    <location>
        <begin position="1"/>
        <end position="202"/>
    </location>
</feature>
<protein>
    <submittedName>
        <fullName evidence="2">Uncharacterized protein</fullName>
    </submittedName>
</protein>
<gene>
    <name evidence="2" type="ORF">EVAR_23738_1</name>
</gene>